<protein>
    <submittedName>
        <fullName evidence="2">Transcription elongation factor GreA</fullName>
    </submittedName>
</protein>
<evidence type="ECO:0000256" key="1">
    <source>
        <dbReference type="SAM" id="MobiDB-lite"/>
    </source>
</evidence>
<feature type="compositionally biased region" description="Basic residues" evidence="1">
    <location>
        <begin position="147"/>
        <end position="159"/>
    </location>
</feature>
<keyword evidence="3" id="KW-1185">Reference proteome</keyword>
<comment type="caution">
    <text evidence="2">The sequence shown here is derived from an EMBL/GenBank/DDBJ whole genome shotgun (WGS) entry which is preliminary data.</text>
</comment>
<name>A0A5A7R2K3_STRAF</name>
<proteinExistence type="predicted"/>
<dbReference type="GO" id="GO:0003746">
    <property type="term" value="F:translation elongation factor activity"/>
    <property type="evidence" value="ECO:0007669"/>
    <property type="project" value="UniProtKB-KW"/>
</dbReference>
<keyword evidence="2" id="KW-0648">Protein biosynthesis</keyword>
<sequence>MGLGSVEDGSRHSRFSSASSQLSETARLVIALSPVRRKPDGPRLLIRSLTTPTDLPPETARLLAEAFRRTPSRAEQTTHGARHRKNSSEHAASNIGYSSAVRELVSTSQVEDVAGSRRSRSLTKDGVDSVAERSKSPDDGADVSGCSRRRVTRCCSRRG</sequence>
<dbReference type="Proteomes" id="UP000325081">
    <property type="component" value="Unassembled WGS sequence"/>
</dbReference>
<evidence type="ECO:0000313" key="3">
    <source>
        <dbReference type="Proteomes" id="UP000325081"/>
    </source>
</evidence>
<reference evidence="3" key="1">
    <citation type="journal article" date="2019" name="Curr. Biol.">
        <title>Genome Sequence of Striga asiatica Provides Insight into the Evolution of Plant Parasitism.</title>
        <authorList>
            <person name="Yoshida S."/>
            <person name="Kim S."/>
            <person name="Wafula E.K."/>
            <person name="Tanskanen J."/>
            <person name="Kim Y.M."/>
            <person name="Honaas L."/>
            <person name="Yang Z."/>
            <person name="Spallek T."/>
            <person name="Conn C.E."/>
            <person name="Ichihashi Y."/>
            <person name="Cheong K."/>
            <person name="Cui S."/>
            <person name="Der J.P."/>
            <person name="Gundlach H."/>
            <person name="Jiao Y."/>
            <person name="Hori C."/>
            <person name="Ishida J.K."/>
            <person name="Kasahara H."/>
            <person name="Kiba T."/>
            <person name="Kim M.S."/>
            <person name="Koo N."/>
            <person name="Laohavisit A."/>
            <person name="Lee Y.H."/>
            <person name="Lumba S."/>
            <person name="McCourt P."/>
            <person name="Mortimer J.C."/>
            <person name="Mutuku J.M."/>
            <person name="Nomura T."/>
            <person name="Sasaki-Sekimoto Y."/>
            <person name="Seto Y."/>
            <person name="Wang Y."/>
            <person name="Wakatake T."/>
            <person name="Sakakibara H."/>
            <person name="Demura T."/>
            <person name="Yamaguchi S."/>
            <person name="Yoneyama K."/>
            <person name="Manabe R.I."/>
            <person name="Nelson D.C."/>
            <person name="Schulman A.H."/>
            <person name="Timko M.P."/>
            <person name="dePamphilis C.W."/>
            <person name="Choi D."/>
            <person name="Shirasu K."/>
        </authorList>
    </citation>
    <scope>NUCLEOTIDE SEQUENCE [LARGE SCALE GENOMIC DNA]</scope>
    <source>
        <strain evidence="3">cv. UVA1</strain>
    </source>
</reference>
<feature type="compositionally biased region" description="Basic and acidic residues" evidence="1">
    <location>
        <begin position="122"/>
        <end position="138"/>
    </location>
</feature>
<evidence type="ECO:0000313" key="2">
    <source>
        <dbReference type="EMBL" id="GER51616.1"/>
    </source>
</evidence>
<feature type="region of interest" description="Disordered" evidence="1">
    <location>
        <begin position="1"/>
        <end position="159"/>
    </location>
</feature>
<keyword evidence="2" id="KW-0251">Elongation factor</keyword>
<dbReference type="EMBL" id="BKCP01009737">
    <property type="protein sequence ID" value="GER51616.1"/>
    <property type="molecule type" value="Genomic_DNA"/>
</dbReference>
<accession>A0A5A7R2K3</accession>
<organism evidence="2 3">
    <name type="scientific">Striga asiatica</name>
    <name type="common">Asiatic witchweed</name>
    <name type="synonym">Buchnera asiatica</name>
    <dbReference type="NCBI Taxonomy" id="4170"/>
    <lineage>
        <taxon>Eukaryota</taxon>
        <taxon>Viridiplantae</taxon>
        <taxon>Streptophyta</taxon>
        <taxon>Embryophyta</taxon>
        <taxon>Tracheophyta</taxon>
        <taxon>Spermatophyta</taxon>
        <taxon>Magnoliopsida</taxon>
        <taxon>eudicotyledons</taxon>
        <taxon>Gunneridae</taxon>
        <taxon>Pentapetalae</taxon>
        <taxon>asterids</taxon>
        <taxon>lamiids</taxon>
        <taxon>Lamiales</taxon>
        <taxon>Orobanchaceae</taxon>
        <taxon>Buchnereae</taxon>
        <taxon>Striga</taxon>
    </lineage>
</organism>
<dbReference type="AlphaFoldDB" id="A0A5A7R2K3"/>
<gene>
    <name evidence="2" type="ORF">STAS_29016</name>
</gene>